<name>A0A917SA88_9BACL</name>
<organism evidence="3 4">
    <name type="scientific">Sporolactobacillus putidus</name>
    <dbReference type="NCBI Taxonomy" id="492735"/>
    <lineage>
        <taxon>Bacteria</taxon>
        <taxon>Bacillati</taxon>
        <taxon>Bacillota</taxon>
        <taxon>Bacilli</taxon>
        <taxon>Bacillales</taxon>
        <taxon>Sporolactobacillaceae</taxon>
        <taxon>Sporolactobacillus</taxon>
    </lineage>
</organism>
<dbReference type="EMBL" id="BMOK01000023">
    <property type="protein sequence ID" value="GGL65524.1"/>
    <property type="molecule type" value="Genomic_DNA"/>
</dbReference>
<feature type="chain" id="PRO_5038745125" description="Preprotein translocase subunit Tim44" evidence="2">
    <location>
        <begin position="22"/>
        <end position="147"/>
    </location>
</feature>
<dbReference type="AlphaFoldDB" id="A0A917SA88"/>
<keyword evidence="1" id="KW-1133">Transmembrane helix</keyword>
<gene>
    <name evidence="3" type="ORF">GCM10007968_31900</name>
</gene>
<reference evidence="3" key="1">
    <citation type="journal article" date="2014" name="Int. J. Syst. Evol. Microbiol.">
        <title>Complete genome sequence of Corynebacterium casei LMG S-19264T (=DSM 44701T), isolated from a smear-ripened cheese.</title>
        <authorList>
            <consortium name="US DOE Joint Genome Institute (JGI-PGF)"/>
            <person name="Walter F."/>
            <person name="Albersmeier A."/>
            <person name="Kalinowski J."/>
            <person name="Ruckert C."/>
        </authorList>
    </citation>
    <scope>NUCLEOTIDE SEQUENCE</scope>
    <source>
        <strain evidence="3">JCM 15325</strain>
    </source>
</reference>
<evidence type="ECO:0000313" key="3">
    <source>
        <dbReference type="EMBL" id="GGL65524.1"/>
    </source>
</evidence>
<keyword evidence="4" id="KW-1185">Reference proteome</keyword>
<protein>
    <recommendedName>
        <fullName evidence="5">Preprotein translocase subunit Tim44</fullName>
    </recommendedName>
</protein>
<keyword evidence="1" id="KW-0812">Transmembrane</keyword>
<evidence type="ECO:0000256" key="1">
    <source>
        <dbReference type="SAM" id="Phobius"/>
    </source>
</evidence>
<feature type="transmembrane region" description="Helical" evidence="1">
    <location>
        <begin position="79"/>
        <end position="97"/>
    </location>
</feature>
<accession>A0A917SA88</accession>
<reference evidence="3" key="2">
    <citation type="submission" date="2020-09" db="EMBL/GenBank/DDBJ databases">
        <authorList>
            <person name="Sun Q."/>
            <person name="Ohkuma M."/>
        </authorList>
    </citation>
    <scope>NUCLEOTIDE SEQUENCE</scope>
    <source>
        <strain evidence="3">JCM 15325</strain>
    </source>
</reference>
<dbReference type="Proteomes" id="UP000654670">
    <property type="component" value="Unassembled WGS sequence"/>
</dbReference>
<proteinExistence type="predicted"/>
<evidence type="ECO:0000313" key="4">
    <source>
        <dbReference type="Proteomes" id="UP000654670"/>
    </source>
</evidence>
<sequence>MMKKMMAAFLALALIFTPAGNFVFHLADNPVSAKGYHSGIKSFNTTKSGGTRSLFQNRQQGTRQNPVASATRSFTSGGFMRGLIFGGLSGLLFGSLLSHFGGFGMIAGFLFNVLVIIAIIALVRYLVVGLMNRSRRDKNEGSDPWKR</sequence>
<dbReference type="RefSeq" id="WP_188805191.1">
    <property type="nucleotide sequence ID" value="NZ_BMOK01000023.1"/>
</dbReference>
<evidence type="ECO:0000256" key="2">
    <source>
        <dbReference type="SAM" id="SignalP"/>
    </source>
</evidence>
<evidence type="ECO:0008006" key="5">
    <source>
        <dbReference type="Google" id="ProtNLM"/>
    </source>
</evidence>
<keyword evidence="2" id="KW-0732">Signal</keyword>
<keyword evidence="1" id="KW-0472">Membrane</keyword>
<comment type="caution">
    <text evidence="3">The sequence shown here is derived from an EMBL/GenBank/DDBJ whole genome shotgun (WGS) entry which is preliminary data.</text>
</comment>
<feature type="signal peptide" evidence="2">
    <location>
        <begin position="1"/>
        <end position="21"/>
    </location>
</feature>
<feature type="transmembrane region" description="Helical" evidence="1">
    <location>
        <begin position="109"/>
        <end position="127"/>
    </location>
</feature>